<dbReference type="CDD" id="cd05564">
    <property type="entry name" value="PTS_IIB_chitobiose_lichenan"/>
    <property type="match status" value="1"/>
</dbReference>
<evidence type="ECO:0000256" key="5">
    <source>
        <dbReference type="ARBA" id="ARBA00022683"/>
    </source>
</evidence>
<gene>
    <name evidence="9" type="ORF">NE663_10080</name>
</gene>
<keyword evidence="5" id="KW-0598">Phosphotransferase system</keyword>
<evidence type="ECO:0000256" key="7">
    <source>
        <dbReference type="PROSITE-ProRule" id="PRU00423"/>
    </source>
</evidence>
<evidence type="ECO:0000256" key="6">
    <source>
        <dbReference type="ARBA" id="ARBA00022777"/>
    </source>
</evidence>
<evidence type="ECO:0000256" key="3">
    <source>
        <dbReference type="ARBA" id="ARBA00022597"/>
    </source>
</evidence>
<comment type="caution">
    <text evidence="9">The sequence shown here is derived from an EMBL/GenBank/DDBJ whole genome shotgun (WGS) entry which is preliminary data.</text>
</comment>
<dbReference type="InterPro" id="IPR003501">
    <property type="entry name" value="PTS_EIIB_2/3"/>
</dbReference>
<feature type="modified residue" description="Phosphocysteine; by EIIA" evidence="7">
    <location>
        <position position="7"/>
    </location>
</feature>
<sequence length="100" mass="11162">MKILLMCNAGMSTGILQMKLEEEARKHQVEANVEAIPMGELNENIDSADIILLGPQIRFAYQDVVKQAQGKPVLLIDVQDFGMMRADKIFQNVLEACKEA</sequence>
<evidence type="ECO:0000313" key="9">
    <source>
        <dbReference type="EMBL" id="MCQ5122598.1"/>
    </source>
</evidence>
<dbReference type="SUPFAM" id="SSF52794">
    <property type="entry name" value="PTS system IIB component-like"/>
    <property type="match status" value="1"/>
</dbReference>
<keyword evidence="1" id="KW-0813">Transport</keyword>
<dbReference type="Pfam" id="PF02302">
    <property type="entry name" value="PTS_IIB"/>
    <property type="match status" value="1"/>
</dbReference>
<evidence type="ECO:0000256" key="4">
    <source>
        <dbReference type="ARBA" id="ARBA00022679"/>
    </source>
</evidence>
<dbReference type="PROSITE" id="PS51100">
    <property type="entry name" value="PTS_EIIB_TYPE_3"/>
    <property type="match status" value="1"/>
</dbReference>
<dbReference type="InterPro" id="IPR013012">
    <property type="entry name" value="PTS_EIIB_3"/>
</dbReference>
<feature type="domain" description="PTS EIIB type-3" evidence="8">
    <location>
        <begin position="1"/>
        <end position="100"/>
    </location>
</feature>
<dbReference type="EMBL" id="JANGCH010000020">
    <property type="protein sequence ID" value="MCQ5122598.1"/>
    <property type="molecule type" value="Genomic_DNA"/>
</dbReference>
<reference evidence="9 10" key="1">
    <citation type="submission" date="2022-06" db="EMBL/GenBank/DDBJ databases">
        <title>Isolation of gut microbiota from human fecal samples.</title>
        <authorList>
            <person name="Pamer E.G."/>
            <person name="Barat B."/>
            <person name="Waligurski E."/>
            <person name="Medina S."/>
            <person name="Paddock L."/>
            <person name="Mostad J."/>
        </authorList>
    </citation>
    <scope>NUCLEOTIDE SEQUENCE [LARGE SCALE GENOMIC DNA]</scope>
    <source>
        <strain evidence="9 10">DFI.6.1</strain>
    </source>
</reference>
<keyword evidence="2" id="KW-0597">Phosphoprotein</keyword>
<evidence type="ECO:0000256" key="1">
    <source>
        <dbReference type="ARBA" id="ARBA00022448"/>
    </source>
</evidence>
<protein>
    <submittedName>
        <fullName evidence="9">PTS sugar transporter subunit IIB</fullName>
    </submittedName>
</protein>
<evidence type="ECO:0000259" key="8">
    <source>
        <dbReference type="PROSITE" id="PS51100"/>
    </source>
</evidence>
<organism evidence="9 10">
    <name type="scientific">Massilicoli timonensis</name>
    <dbReference type="NCBI Taxonomy" id="2015901"/>
    <lineage>
        <taxon>Bacteria</taxon>
        <taxon>Bacillati</taxon>
        <taxon>Bacillota</taxon>
        <taxon>Erysipelotrichia</taxon>
        <taxon>Erysipelotrichales</taxon>
        <taxon>Erysipelotrichaceae</taxon>
        <taxon>Massilicoli</taxon>
    </lineage>
</organism>
<evidence type="ECO:0000256" key="2">
    <source>
        <dbReference type="ARBA" id="ARBA00022553"/>
    </source>
</evidence>
<keyword evidence="10" id="KW-1185">Reference proteome</keyword>
<dbReference type="RefSeq" id="WP_102268448.1">
    <property type="nucleotide sequence ID" value="NZ_CALVCM010000069.1"/>
</dbReference>
<keyword evidence="3 9" id="KW-0762">Sugar transport</keyword>
<name>A0ABT1SMZ2_9FIRM</name>
<keyword evidence="6" id="KW-0418">Kinase</keyword>
<proteinExistence type="predicted"/>
<dbReference type="PANTHER" id="PTHR34581">
    <property type="entry name" value="PTS SYSTEM N,N'-DIACETYLCHITOBIOSE-SPECIFIC EIIB COMPONENT"/>
    <property type="match status" value="1"/>
</dbReference>
<dbReference type="InterPro" id="IPR051819">
    <property type="entry name" value="PTS_sugar-specific_EIIB"/>
</dbReference>
<keyword evidence="4" id="KW-0808">Transferase</keyword>
<dbReference type="PANTHER" id="PTHR34581:SF2">
    <property type="entry name" value="PTS SYSTEM N,N'-DIACETYLCHITOBIOSE-SPECIFIC EIIB COMPONENT"/>
    <property type="match status" value="1"/>
</dbReference>
<dbReference type="Proteomes" id="UP001524435">
    <property type="component" value="Unassembled WGS sequence"/>
</dbReference>
<accession>A0ABT1SMZ2</accession>
<dbReference type="InterPro" id="IPR036095">
    <property type="entry name" value="PTS_EIIB-like_sf"/>
</dbReference>
<dbReference type="Gene3D" id="3.40.50.2300">
    <property type="match status" value="1"/>
</dbReference>
<evidence type="ECO:0000313" key="10">
    <source>
        <dbReference type="Proteomes" id="UP001524435"/>
    </source>
</evidence>